<keyword evidence="2" id="KW-1185">Reference proteome</keyword>
<sequence length="160" mass="17354">MNAYYTPLRLTRAHKLALLTSDEPTRVIAAKLGVDLTHAAELRRRAGWPHPARCRRAVGMMQQRSVAESPARAQVECPECGTKIASSRMSTHAGSAACSKAQKEGQGAIRQSRPDFSKAAIAERRRRVIALFEGDATTAQIVAAVGISQTAVNKILRGHR</sequence>
<evidence type="ECO:0000313" key="1">
    <source>
        <dbReference type="EMBL" id="GAA1753663.1"/>
    </source>
</evidence>
<accession>A0ABP4WIF7</accession>
<evidence type="ECO:0000313" key="2">
    <source>
        <dbReference type="Proteomes" id="UP001501475"/>
    </source>
</evidence>
<organism evidence="1 2">
    <name type="scientific">Nostocoides vanveenii</name>
    <dbReference type="NCBI Taxonomy" id="330835"/>
    <lineage>
        <taxon>Bacteria</taxon>
        <taxon>Bacillati</taxon>
        <taxon>Actinomycetota</taxon>
        <taxon>Actinomycetes</taxon>
        <taxon>Micrococcales</taxon>
        <taxon>Intrasporangiaceae</taxon>
        <taxon>Nostocoides</taxon>
    </lineage>
</organism>
<gene>
    <name evidence="1" type="ORF">GCM10009810_11920</name>
</gene>
<comment type="caution">
    <text evidence="1">The sequence shown here is derived from an EMBL/GenBank/DDBJ whole genome shotgun (WGS) entry which is preliminary data.</text>
</comment>
<dbReference type="EMBL" id="BAAAPN010000032">
    <property type="protein sequence ID" value="GAA1753663.1"/>
    <property type="molecule type" value="Genomic_DNA"/>
</dbReference>
<protein>
    <recommendedName>
        <fullName evidence="3">Helix-turn-helix domain-containing protein</fullName>
    </recommendedName>
</protein>
<name>A0ABP4WIF7_9MICO</name>
<dbReference type="RefSeq" id="WP_344063510.1">
    <property type="nucleotide sequence ID" value="NZ_BAAAPN010000032.1"/>
</dbReference>
<proteinExistence type="predicted"/>
<dbReference type="Proteomes" id="UP001501475">
    <property type="component" value="Unassembled WGS sequence"/>
</dbReference>
<reference evidence="2" key="1">
    <citation type="journal article" date="2019" name="Int. J. Syst. Evol. Microbiol.">
        <title>The Global Catalogue of Microorganisms (GCM) 10K type strain sequencing project: providing services to taxonomists for standard genome sequencing and annotation.</title>
        <authorList>
            <consortium name="The Broad Institute Genomics Platform"/>
            <consortium name="The Broad Institute Genome Sequencing Center for Infectious Disease"/>
            <person name="Wu L."/>
            <person name="Ma J."/>
        </authorList>
    </citation>
    <scope>NUCLEOTIDE SEQUENCE [LARGE SCALE GENOMIC DNA]</scope>
    <source>
        <strain evidence="2">JCM 15591</strain>
    </source>
</reference>
<evidence type="ECO:0008006" key="3">
    <source>
        <dbReference type="Google" id="ProtNLM"/>
    </source>
</evidence>